<comment type="function">
    <text evidence="7">Catalyzes the oxidation of glucose 6-phosphate to 6-phosphogluconolactone.</text>
</comment>
<proteinExistence type="inferred from homology"/>
<feature type="binding site" evidence="7">
    <location>
        <position position="232"/>
    </location>
    <ligand>
        <name>substrate</name>
    </ligand>
</feature>
<evidence type="ECO:0000259" key="8">
    <source>
        <dbReference type="Pfam" id="PF00479"/>
    </source>
</evidence>
<dbReference type="InterPro" id="IPR036291">
    <property type="entry name" value="NAD(P)-bd_dom_sf"/>
</dbReference>
<comment type="catalytic activity">
    <reaction evidence="7">
        <text>D-glucose 6-phosphate + NADP(+) = 6-phospho-D-glucono-1,5-lactone + NADPH + H(+)</text>
        <dbReference type="Rhea" id="RHEA:15841"/>
        <dbReference type="ChEBI" id="CHEBI:15378"/>
        <dbReference type="ChEBI" id="CHEBI:57783"/>
        <dbReference type="ChEBI" id="CHEBI:57955"/>
        <dbReference type="ChEBI" id="CHEBI:58349"/>
        <dbReference type="ChEBI" id="CHEBI:61548"/>
        <dbReference type="EC" id="1.1.1.49"/>
    </reaction>
</comment>
<dbReference type="Pfam" id="PF00479">
    <property type="entry name" value="G6PD_N"/>
    <property type="match status" value="1"/>
</dbReference>
<dbReference type="Gene3D" id="3.40.50.720">
    <property type="entry name" value="NAD(P)-binding Rossmann-like Domain"/>
    <property type="match status" value="1"/>
</dbReference>
<evidence type="ECO:0000313" key="11">
    <source>
        <dbReference type="Proteomes" id="UP000279029"/>
    </source>
</evidence>
<keyword evidence="4 7" id="KW-0521">NADP</keyword>
<feature type="domain" description="Glucose-6-phosphate dehydrogenase C-terminal" evidence="9">
    <location>
        <begin position="187"/>
        <end position="471"/>
    </location>
</feature>
<keyword evidence="5 7" id="KW-0560">Oxidoreductase</keyword>
<evidence type="ECO:0000259" key="9">
    <source>
        <dbReference type="Pfam" id="PF02781"/>
    </source>
</evidence>
<keyword evidence="3 7" id="KW-0313">Glucose metabolism</keyword>
<evidence type="ECO:0000256" key="2">
    <source>
        <dbReference type="ARBA" id="ARBA00009975"/>
    </source>
</evidence>
<evidence type="ECO:0000256" key="1">
    <source>
        <dbReference type="ARBA" id="ARBA00004937"/>
    </source>
</evidence>
<dbReference type="GO" id="GO:0006006">
    <property type="term" value="P:glucose metabolic process"/>
    <property type="evidence" value="ECO:0007669"/>
    <property type="project" value="UniProtKB-KW"/>
</dbReference>
<feature type="binding site" evidence="7">
    <location>
        <position position="46"/>
    </location>
    <ligand>
        <name>NADP(+)</name>
        <dbReference type="ChEBI" id="CHEBI:58349"/>
    </ligand>
</feature>
<keyword evidence="6 7" id="KW-0119">Carbohydrate metabolism</keyword>
<dbReference type="InterPro" id="IPR001282">
    <property type="entry name" value="G6P_DH"/>
</dbReference>
<dbReference type="PRINTS" id="PR00079">
    <property type="entry name" value="G6PDHDRGNASE"/>
</dbReference>
<protein>
    <recommendedName>
        <fullName evidence="7">Glucose-6-phosphate 1-dehydrogenase</fullName>
        <shortName evidence="7">G6PD</shortName>
        <ecNumber evidence="7">1.1.1.49</ecNumber>
    </recommendedName>
</protein>
<comment type="similarity">
    <text evidence="2 7">Belongs to the glucose-6-phosphate dehydrogenase family.</text>
</comment>
<dbReference type="InterPro" id="IPR022675">
    <property type="entry name" value="G6P_DH_C"/>
</dbReference>
<dbReference type="Pfam" id="PF02781">
    <property type="entry name" value="G6PD_C"/>
    <property type="match status" value="1"/>
</dbReference>
<dbReference type="SUPFAM" id="SSF55347">
    <property type="entry name" value="Glyceraldehyde-3-phosphate dehydrogenase-like, C-terminal domain"/>
    <property type="match status" value="1"/>
</dbReference>
<evidence type="ECO:0000313" key="10">
    <source>
        <dbReference type="EMBL" id="VDN49181.1"/>
    </source>
</evidence>
<dbReference type="Proteomes" id="UP000279029">
    <property type="component" value="Chromosome"/>
</dbReference>
<feature type="binding site" evidence="7">
    <location>
        <position position="179"/>
    </location>
    <ligand>
        <name>substrate</name>
    </ligand>
</feature>
<dbReference type="GO" id="GO:0050661">
    <property type="term" value="F:NADP binding"/>
    <property type="evidence" value="ECO:0007669"/>
    <property type="project" value="UniProtKB-UniRule"/>
</dbReference>
<evidence type="ECO:0000256" key="7">
    <source>
        <dbReference type="HAMAP-Rule" id="MF_00966"/>
    </source>
</evidence>
<dbReference type="GO" id="GO:0009051">
    <property type="term" value="P:pentose-phosphate shunt, oxidative branch"/>
    <property type="evidence" value="ECO:0007669"/>
    <property type="project" value="TreeGrafter"/>
</dbReference>
<evidence type="ECO:0000256" key="6">
    <source>
        <dbReference type="ARBA" id="ARBA00023277"/>
    </source>
</evidence>
<feature type="binding site" evidence="7">
    <location>
        <position position="145"/>
    </location>
    <ligand>
        <name>NADP(+)</name>
        <dbReference type="ChEBI" id="CHEBI:58349"/>
    </ligand>
</feature>
<feature type="binding site" evidence="7">
    <location>
        <position position="175"/>
    </location>
    <ligand>
        <name>substrate</name>
    </ligand>
</feature>
<feature type="active site" description="Proton acceptor" evidence="7">
    <location>
        <position position="237"/>
    </location>
</feature>
<dbReference type="SUPFAM" id="SSF51735">
    <property type="entry name" value="NAD(P)-binding Rossmann-fold domains"/>
    <property type="match status" value="1"/>
</dbReference>
<comment type="pathway">
    <text evidence="1 7">Carbohydrate degradation; pentose phosphate pathway; D-ribulose 5-phosphate from D-glucose 6-phosphate (oxidative stage): step 1/3.</text>
</comment>
<dbReference type="KEGG" id="cbar:PATL70BA_3256"/>
<dbReference type="GO" id="GO:0004345">
    <property type="term" value="F:glucose-6-phosphate dehydrogenase activity"/>
    <property type="evidence" value="ECO:0007669"/>
    <property type="project" value="UniProtKB-UniRule"/>
</dbReference>
<dbReference type="HAMAP" id="MF_00966">
    <property type="entry name" value="G6PD"/>
    <property type="match status" value="1"/>
</dbReference>
<organism evidence="10 11">
    <name type="scientific">Petrocella atlantisensis</name>
    <dbReference type="NCBI Taxonomy" id="2173034"/>
    <lineage>
        <taxon>Bacteria</taxon>
        <taxon>Bacillati</taxon>
        <taxon>Bacillota</taxon>
        <taxon>Clostridia</taxon>
        <taxon>Lachnospirales</taxon>
        <taxon>Vallitaleaceae</taxon>
        <taxon>Petrocella</taxon>
    </lineage>
</organism>
<feature type="binding site" evidence="7">
    <location>
        <position position="327"/>
    </location>
    <ligand>
        <name>substrate</name>
    </ligand>
</feature>
<accession>A0A3P7Q1G3</accession>
<evidence type="ECO:0000256" key="5">
    <source>
        <dbReference type="ARBA" id="ARBA00023002"/>
    </source>
</evidence>
<dbReference type="PANTHER" id="PTHR23429">
    <property type="entry name" value="GLUCOSE-6-PHOSPHATE 1-DEHYDROGENASE G6PD"/>
    <property type="match status" value="1"/>
</dbReference>
<evidence type="ECO:0000256" key="4">
    <source>
        <dbReference type="ARBA" id="ARBA00022857"/>
    </source>
</evidence>
<gene>
    <name evidence="7 10" type="primary">zwf</name>
    <name evidence="10" type="ORF">PATL70BA_3256</name>
</gene>
<dbReference type="EC" id="1.1.1.49" evidence="7"/>
<dbReference type="EMBL" id="LR130778">
    <property type="protein sequence ID" value="VDN49181.1"/>
    <property type="molecule type" value="Genomic_DNA"/>
</dbReference>
<evidence type="ECO:0000256" key="3">
    <source>
        <dbReference type="ARBA" id="ARBA00022526"/>
    </source>
</evidence>
<dbReference type="AlphaFoldDB" id="A0A3P7Q1G3"/>
<name>A0A3P7Q1G3_9FIRM</name>
<dbReference type="PROSITE" id="PS00069">
    <property type="entry name" value="G6P_DEHYDROGENASE"/>
    <property type="match status" value="1"/>
</dbReference>
<dbReference type="RefSeq" id="WP_125138191.1">
    <property type="nucleotide sequence ID" value="NZ_LR130778.1"/>
</dbReference>
<reference evidence="10 11" key="1">
    <citation type="submission" date="2018-09" db="EMBL/GenBank/DDBJ databases">
        <authorList>
            <person name="Postec A."/>
        </authorList>
    </citation>
    <scope>NUCLEOTIDE SEQUENCE [LARGE SCALE GENOMIC DNA]</scope>
    <source>
        <strain evidence="10">70B-A</strain>
    </source>
</reference>
<dbReference type="NCBIfam" id="TIGR00871">
    <property type="entry name" value="zwf"/>
    <property type="match status" value="1"/>
</dbReference>
<dbReference type="UniPathway" id="UPA00115">
    <property type="reaction ID" value="UER00408"/>
</dbReference>
<keyword evidence="11" id="KW-1185">Reference proteome</keyword>
<dbReference type="PIRSF" id="PIRSF000110">
    <property type="entry name" value="G6PD"/>
    <property type="match status" value="1"/>
</dbReference>
<dbReference type="InterPro" id="IPR022674">
    <property type="entry name" value="G6P_DH_NAD-bd"/>
</dbReference>
<feature type="domain" description="Glucose-6-phosphate dehydrogenase NAD-binding" evidence="8">
    <location>
        <begin position="10"/>
        <end position="184"/>
    </location>
</feature>
<dbReference type="PANTHER" id="PTHR23429:SF0">
    <property type="entry name" value="GLUCOSE-6-PHOSPHATE 1-DEHYDROGENASE"/>
    <property type="match status" value="1"/>
</dbReference>
<comment type="caution">
    <text evidence="7">Lacks conserved residue(s) required for the propagation of feature annotation.</text>
</comment>
<dbReference type="Gene3D" id="3.30.360.10">
    <property type="entry name" value="Dihydrodipicolinate Reductase, domain 2"/>
    <property type="match status" value="1"/>
</dbReference>
<dbReference type="GO" id="GO:0005829">
    <property type="term" value="C:cytosol"/>
    <property type="evidence" value="ECO:0007669"/>
    <property type="project" value="TreeGrafter"/>
</dbReference>
<dbReference type="InterPro" id="IPR019796">
    <property type="entry name" value="G6P_DH_AS"/>
</dbReference>
<dbReference type="OrthoDB" id="9802739at2"/>
<sequence>MENQKVIFTIFGGTGDLTYYKLIPAFYQLFLGGRILDDMTIIVLGRKNKDSASYREEVKEVLMKKVSNYNENVFVAFSSKLHYYEMNFEKAEEYEGLNTFIDSKDCHNRIFYYATAPTFFPFISEQLKDKKLLDVKGYARAVFEKPFGYDLESAEKINATVSKIFGEDHIFRIDHYLGKEMIQNINTVRFSNQIFSAIWNKDSIDNIQITVKEKDGVKDRGGYYDKAGALRDMVQNHLIQILALVAMEPPKNFNNNSAKEEKVKVIQNLSIQSELESHTNLIFGQYEGYRDEVKVDPDSNTETFVAMKCFVNSKRWEGVPFYLKTGKALDESIAKIVIEFKTDGSSTPTNTEKIPNLLVIKIQPEEGVYIRINTKEPRSESKLMSVNLSYCQSCDIFYKSPDAYERLLLDILNGDTAMFTGWEEVKSAWELISEVVKKCPDKSKYLDTYSKGSDGPISSHDMLKRDGRHWWRVDDMNNNFE</sequence>
<feature type="binding site" evidence="7">
    <location>
        <position position="213"/>
    </location>
    <ligand>
        <name>substrate</name>
    </ligand>
</feature>